<dbReference type="EMBL" id="CP002902">
    <property type="protein sequence ID" value="AEJ44320.1"/>
    <property type="molecule type" value="Genomic_DNA"/>
</dbReference>
<dbReference type="HOGENOM" id="CLU_130804_0_0_9"/>
<dbReference type="GO" id="GO:0006352">
    <property type="term" value="P:DNA-templated transcription initiation"/>
    <property type="evidence" value="ECO:0007669"/>
    <property type="project" value="InterPro"/>
</dbReference>
<protein>
    <submittedName>
        <fullName evidence="2">Transcriptional regulator, LuxR family</fullName>
    </submittedName>
</protein>
<dbReference type="eggNOG" id="COG1595">
    <property type="taxonomic scope" value="Bacteria"/>
</dbReference>
<organism evidence="2 3">
    <name type="scientific">Alicyclobacillus acidocaldarius (strain Tc-4-1)</name>
    <name type="common">Bacillus acidocaldarius</name>
    <dbReference type="NCBI Taxonomy" id="1048834"/>
    <lineage>
        <taxon>Bacteria</taxon>
        <taxon>Bacillati</taxon>
        <taxon>Bacillota</taxon>
        <taxon>Bacilli</taxon>
        <taxon>Bacillales</taxon>
        <taxon>Alicyclobacillaceae</taxon>
        <taxon>Alicyclobacillus</taxon>
    </lineage>
</organism>
<reference evidence="2 3" key="1">
    <citation type="journal article" date="2011" name="J. Bacteriol.">
        <title>Complete Genome Sequence of Alicyclobacillus acidocaldarius Strain Tc-4-1.</title>
        <authorList>
            <person name="Chen Y."/>
            <person name="He Y."/>
            <person name="Zhang B."/>
            <person name="Yang J."/>
            <person name="Li W."/>
            <person name="Dong Z."/>
            <person name="Hu S."/>
        </authorList>
    </citation>
    <scope>NUCLEOTIDE SEQUENCE [LARGE SCALE GENOMIC DNA]</scope>
    <source>
        <strain evidence="2 3">Tc-4-1</strain>
    </source>
</reference>
<dbReference type="InterPro" id="IPR000792">
    <property type="entry name" value="Tscrpt_reg_LuxR_C"/>
</dbReference>
<evidence type="ECO:0000259" key="1">
    <source>
        <dbReference type="SMART" id="SM00421"/>
    </source>
</evidence>
<feature type="domain" description="HTH luxR-type" evidence="1">
    <location>
        <begin position="111"/>
        <end position="167"/>
    </location>
</feature>
<proteinExistence type="predicted"/>
<dbReference type="AlphaFoldDB" id="F8IGP0"/>
<dbReference type="Proteomes" id="UP000000292">
    <property type="component" value="Chromosome"/>
</dbReference>
<dbReference type="PATRIC" id="fig|1048834.4.peg.2290"/>
<dbReference type="KEGG" id="aad:TC41_2420"/>
<dbReference type="InterPro" id="IPR013324">
    <property type="entry name" value="RNA_pol_sigma_r3/r4-like"/>
</dbReference>
<name>F8IGP0_ALIAT</name>
<dbReference type="RefSeq" id="WP_014465157.1">
    <property type="nucleotide sequence ID" value="NC_017167.1"/>
</dbReference>
<reference evidence="3" key="2">
    <citation type="submission" date="2011-06" db="EMBL/GenBank/DDBJ databases">
        <title>The complete genome sequence of Alicyclobacillus acidocaldarius sp. Tc-4-1.</title>
        <authorList>
            <person name="Chen Y."/>
            <person name="He Y."/>
            <person name="Dong Z."/>
            <person name="Hu S."/>
        </authorList>
    </citation>
    <scope>NUCLEOTIDE SEQUENCE [LARGE SCALE GENOMIC DNA]</scope>
    <source>
        <strain evidence="3">Tc-4-1</strain>
    </source>
</reference>
<dbReference type="InterPro" id="IPR007630">
    <property type="entry name" value="RNA_pol_sigma70_r4"/>
</dbReference>
<gene>
    <name evidence="2" type="ordered locus">TC41_2420</name>
</gene>
<evidence type="ECO:0000313" key="3">
    <source>
        <dbReference type="Proteomes" id="UP000000292"/>
    </source>
</evidence>
<dbReference type="InterPro" id="IPR036388">
    <property type="entry name" value="WH-like_DNA-bd_sf"/>
</dbReference>
<dbReference type="SMART" id="SM00421">
    <property type="entry name" value="HTH_LUXR"/>
    <property type="match status" value="1"/>
</dbReference>
<dbReference type="GO" id="GO:0003700">
    <property type="term" value="F:DNA-binding transcription factor activity"/>
    <property type="evidence" value="ECO:0007669"/>
    <property type="project" value="InterPro"/>
</dbReference>
<sequence length="201" mass="23027">MRDDLADLIEEYEASLEGVKSIKRHHQKQDDPGSYLAVKYCESMIRTTEYALGLMEGTVRVEHREVPIGDMGVLDRLAAKRGLCGCGEWDADEEDEGHEELWSERLPVSWRSILSLREAACLLAYERGMTYTGIAQALSITRGAVHSYIRRAREKLRKSRGCATQSFRRCTRPWCMSRERKLACQPPRDRGGFFYAHNLLV</sequence>
<evidence type="ECO:0000313" key="2">
    <source>
        <dbReference type="EMBL" id="AEJ44320.1"/>
    </source>
</evidence>
<dbReference type="SUPFAM" id="SSF88659">
    <property type="entry name" value="Sigma3 and sigma4 domains of RNA polymerase sigma factors"/>
    <property type="match status" value="1"/>
</dbReference>
<dbReference type="STRING" id="1048834.TC41_2420"/>
<dbReference type="Pfam" id="PF04545">
    <property type="entry name" value="Sigma70_r4"/>
    <property type="match status" value="1"/>
</dbReference>
<accession>F8IGP0</accession>
<dbReference type="Gene3D" id="1.10.10.10">
    <property type="entry name" value="Winged helix-like DNA-binding domain superfamily/Winged helix DNA-binding domain"/>
    <property type="match status" value="1"/>
</dbReference>